<dbReference type="AlphaFoldDB" id="A0A2N3HV60"/>
<keyword evidence="1" id="KW-0812">Transmembrane</keyword>
<dbReference type="RefSeq" id="WP_101311285.1">
    <property type="nucleotide sequence ID" value="NZ_CAXXEE010000003.1"/>
</dbReference>
<evidence type="ECO:0000313" key="2">
    <source>
        <dbReference type="EMBL" id="PKQ61944.1"/>
    </source>
</evidence>
<comment type="caution">
    <text evidence="2">The sequence shown here is derived from an EMBL/GenBank/DDBJ whole genome shotgun (WGS) entry which is preliminary data.</text>
</comment>
<keyword evidence="3" id="KW-1185">Reference proteome</keyword>
<evidence type="ECO:0000256" key="1">
    <source>
        <dbReference type="SAM" id="Phobius"/>
    </source>
</evidence>
<organism evidence="2 3">
    <name type="scientific">Labilibaculum manganireducens</name>
    <dbReference type="NCBI Taxonomy" id="1940525"/>
    <lineage>
        <taxon>Bacteria</taxon>
        <taxon>Pseudomonadati</taxon>
        <taxon>Bacteroidota</taxon>
        <taxon>Bacteroidia</taxon>
        <taxon>Marinilabiliales</taxon>
        <taxon>Marinifilaceae</taxon>
        <taxon>Labilibaculum</taxon>
    </lineage>
</organism>
<feature type="transmembrane region" description="Helical" evidence="1">
    <location>
        <begin position="48"/>
        <end position="79"/>
    </location>
</feature>
<evidence type="ECO:0000313" key="3">
    <source>
        <dbReference type="Proteomes" id="UP000233618"/>
    </source>
</evidence>
<gene>
    <name evidence="2" type="ORF">BZG01_18205</name>
</gene>
<keyword evidence="1" id="KW-0472">Membrane</keyword>
<reference evidence="2 3" key="1">
    <citation type="journal article" date="2017" name="Front. Microbiol.">
        <title>Labilibaculum manganireducens gen. nov., sp. nov. and Labilibaculum filiforme sp. nov., Novel Bacteroidetes Isolated from Subsurface Sediments of the Baltic Sea.</title>
        <authorList>
            <person name="Vandieken V."/>
            <person name="Marshall I.P."/>
            <person name="Niemann H."/>
            <person name="Engelen B."/>
            <person name="Cypionka H."/>
        </authorList>
    </citation>
    <scope>NUCLEOTIDE SEQUENCE [LARGE SCALE GENOMIC DNA]</scope>
    <source>
        <strain evidence="2 3">59.10-2M</strain>
    </source>
</reference>
<proteinExistence type="predicted"/>
<dbReference type="EMBL" id="MVDE01000039">
    <property type="protein sequence ID" value="PKQ61944.1"/>
    <property type="molecule type" value="Genomic_DNA"/>
</dbReference>
<protein>
    <submittedName>
        <fullName evidence="2">Uncharacterized protein</fullName>
    </submittedName>
</protein>
<accession>A0A2N3HV60</accession>
<name>A0A2N3HV60_9BACT</name>
<keyword evidence="1" id="KW-1133">Transmembrane helix</keyword>
<feature type="transmembrane region" description="Helical" evidence="1">
    <location>
        <begin position="85"/>
        <end position="105"/>
    </location>
</feature>
<dbReference type="Proteomes" id="UP000233618">
    <property type="component" value="Unassembled WGS sequence"/>
</dbReference>
<sequence>MMEKLSYQEKCACSRSSFCTYVERQEYFTVYEKEYLVKIIVNDNLSGVLYVSSVLVVWSFIAGIIDAVLFPGIIAYAIFHGVVDYKVLTPPVVFLLVNFLVKLIYIASNLKDRVKHNDIFISALPYAGSAYLLKKFLINDKLLSKAVVLYLKEKKLQAKDYFLNLIIKRNK</sequence>